<dbReference type="EMBL" id="CP001830">
    <property type="protein sequence ID" value="AEH77315.1"/>
    <property type="molecule type" value="Genomic_DNA"/>
</dbReference>
<evidence type="ECO:0000313" key="2">
    <source>
        <dbReference type="Proteomes" id="UP000009045"/>
    </source>
</evidence>
<dbReference type="AlphaFoldDB" id="F7X5U7"/>
<protein>
    <submittedName>
        <fullName evidence="1">Uncharacterized protein</fullName>
    </submittedName>
</protein>
<dbReference type="KEGG" id="smx:SM11_chr0027"/>
<proteinExistence type="predicted"/>
<dbReference type="Proteomes" id="UP000009045">
    <property type="component" value="Chromosome"/>
</dbReference>
<organism evidence="1 2">
    <name type="scientific">Sinorhizobium meliloti (strain SM11)</name>
    <dbReference type="NCBI Taxonomy" id="707241"/>
    <lineage>
        <taxon>Bacteria</taxon>
        <taxon>Pseudomonadati</taxon>
        <taxon>Pseudomonadota</taxon>
        <taxon>Alphaproteobacteria</taxon>
        <taxon>Hyphomicrobiales</taxon>
        <taxon>Rhizobiaceae</taxon>
        <taxon>Sinorhizobium/Ensifer group</taxon>
        <taxon>Sinorhizobium</taxon>
    </lineage>
</organism>
<name>F7X5U7_SINMM</name>
<sequence length="34" mass="3747">MFSFMVQYASVMKIRGAAIDNQDTGEEKRPASAP</sequence>
<accession>F7X5U7</accession>
<dbReference type="HOGENOM" id="CLU_3376051_0_0_5"/>
<evidence type="ECO:0000313" key="1">
    <source>
        <dbReference type="EMBL" id="AEH77315.1"/>
    </source>
</evidence>
<gene>
    <name evidence="1" type="ordered locus">SM11_chr0027</name>
</gene>
<reference evidence="1 2" key="1">
    <citation type="journal article" date="2011" name="J. Biotechnol.">
        <title>The complete genome sequence of the dominant Sinorhizobium meliloti field isolate SM11 extends the S. meliloti pan-genome.</title>
        <authorList>
            <person name="Schneiker-Bekel S."/>
            <person name="Wibberg D."/>
            <person name="Bekel T."/>
            <person name="Blom J."/>
            <person name="Linke B."/>
            <person name="Neuweger H."/>
            <person name="Stiens M."/>
            <person name="Vorholter F.J."/>
            <person name="Weidner S."/>
            <person name="Goesmann A."/>
            <person name="Puhler A."/>
            <person name="Schluter A."/>
        </authorList>
    </citation>
    <scope>NUCLEOTIDE SEQUENCE [LARGE SCALE GENOMIC DNA]</scope>
    <source>
        <strain evidence="1 2">SM11</strain>
    </source>
</reference>